<sequence>MGRHPLLYSVRLAVDHASACRGTLISSISGRCAETRHGQKGSGRPDRGRRNGKEAGTSNEREGLTLSPSCSGGIIGKGGADVQRLTRIEGIKNDNVTPYGAIVHAKRAHSSPMFSPLLRGRTLFLFGSGAASEARSCLRFTVSPSANLQPGSWLRLPSLTDERLAMVKRSVCLRLRRLGGRRRGSFQAPPRPTSTASGPLPNLLEKEVPPVHSFAHFGRSAQEDLRWDGITGKNGPFLGRLSGAGARTFMEIDRPKTRLGDFPPLQIRPLDTRLSPDDEFISHCGSLHGVYFDSIAWKVQGVLRGAHGVRAGCSERLACHRRSPTYMKITIPASPLLRFITSPTNTMNFNSLILVASAALLCLLIPSAAAGSGGNGGNNNNDGGRDGGGGMYLLLLVSQCVVSGHSRSQN</sequence>
<organism evidence="2 3">
    <name type="scientific">Blyttiomyces helicus</name>
    <dbReference type="NCBI Taxonomy" id="388810"/>
    <lineage>
        <taxon>Eukaryota</taxon>
        <taxon>Fungi</taxon>
        <taxon>Fungi incertae sedis</taxon>
        <taxon>Chytridiomycota</taxon>
        <taxon>Chytridiomycota incertae sedis</taxon>
        <taxon>Chytridiomycetes</taxon>
        <taxon>Chytridiomycetes incertae sedis</taxon>
        <taxon>Blyttiomyces</taxon>
    </lineage>
</organism>
<keyword evidence="3" id="KW-1185">Reference proteome</keyword>
<evidence type="ECO:0008006" key="4">
    <source>
        <dbReference type="Google" id="ProtNLM"/>
    </source>
</evidence>
<dbReference type="Proteomes" id="UP000269721">
    <property type="component" value="Unassembled WGS sequence"/>
</dbReference>
<name>A0A4P9W6G0_9FUNG</name>
<feature type="region of interest" description="Disordered" evidence="1">
    <location>
        <begin position="182"/>
        <end position="202"/>
    </location>
</feature>
<evidence type="ECO:0000256" key="1">
    <source>
        <dbReference type="SAM" id="MobiDB-lite"/>
    </source>
</evidence>
<feature type="region of interest" description="Disordered" evidence="1">
    <location>
        <begin position="34"/>
        <end position="68"/>
    </location>
</feature>
<reference evidence="3" key="1">
    <citation type="journal article" date="2018" name="Nat. Microbiol.">
        <title>Leveraging single-cell genomics to expand the fungal tree of life.</title>
        <authorList>
            <person name="Ahrendt S.R."/>
            <person name="Quandt C.A."/>
            <person name="Ciobanu D."/>
            <person name="Clum A."/>
            <person name="Salamov A."/>
            <person name="Andreopoulos B."/>
            <person name="Cheng J.F."/>
            <person name="Woyke T."/>
            <person name="Pelin A."/>
            <person name="Henrissat B."/>
            <person name="Reynolds N.K."/>
            <person name="Benny G.L."/>
            <person name="Smith M.E."/>
            <person name="James T.Y."/>
            <person name="Grigoriev I.V."/>
        </authorList>
    </citation>
    <scope>NUCLEOTIDE SEQUENCE [LARGE SCALE GENOMIC DNA]</scope>
</reference>
<dbReference type="AlphaFoldDB" id="A0A4P9W6G0"/>
<dbReference type="EMBL" id="KZ998128">
    <property type="protein sequence ID" value="RKO86518.1"/>
    <property type="molecule type" value="Genomic_DNA"/>
</dbReference>
<proteinExistence type="predicted"/>
<gene>
    <name evidence="2" type="ORF">BDK51DRAFT_51613</name>
</gene>
<feature type="compositionally biased region" description="Basic and acidic residues" evidence="1">
    <location>
        <begin position="34"/>
        <end position="63"/>
    </location>
</feature>
<accession>A0A4P9W6G0</accession>
<evidence type="ECO:0000313" key="2">
    <source>
        <dbReference type="EMBL" id="RKO86518.1"/>
    </source>
</evidence>
<evidence type="ECO:0000313" key="3">
    <source>
        <dbReference type="Proteomes" id="UP000269721"/>
    </source>
</evidence>
<protein>
    <recommendedName>
        <fullName evidence="4">K Homology domain-containing protein</fullName>
    </recommendedName>
</protein>